<dbReference type="OMA" id="CRMSAPR"/>
<proteinExistence type="predicted"/>
<protein>
    <submittedName>
        <fullName evidence="2">Uncharacterized protein</fullName>
    </submittedName>
</protein>
<name>A0A0E0RCW0_ORYRU</name>
<accession>A0A0E0RCW0</accession>
<evidence type="ECO:0000313" key="3">
    <source>
        <dbReference type="Proteomes" id="UP000008022"/>
    </source>
</evidence>
<evidence type="ECO:0000313" key="2">
    <source>
        <dbReference type="EnsemblPlants" id="ORUFI12G01040.1"/>
    </source>
</evidence>
<dbReference type="Gramene" id="ORUFI12G01040.1">
    <property type="protein sequence ID" value="ORUFI12G01040.1"/>
    <property type="gene ID" value="ORUFI12G01040"/>
</dbReference>
<reference evidence="3" key="1">
    <citation type="submission" date="2013-06" db="EMBL/GenBank/DDBJ databases">
        <authorList>
            <person name="Zhao Q."/>
        </authorList>
    </citation>
    <scope>NUCLEOTIDE SEQUENCE</scope>
    <source>
        <strain evidence="3">cv. W1943</strain>
    </source>
</reference>
<organism evidence="2 3">
    <name type="scientific">Oryza rufipogon</name>
    <name type="common">Brownbeard rice</name>
    <name type="synonym">Asian wild rice</name>
    <dbReference type="NCBI Taxonomy" id="4529"/>
    <lineage>
        <taxon>Eukaryota</taxon>
        <taxon>Viridiplantae</taxon>
        <taxon>Streptophyta</taxon>
        <taxon>Embryophyta</taxon>
        <taxon>Tracheophyta</taxon>
        <taxon>Spermatophyta</taxon>
        <taxon>Magnoliopsida</taxon>
        <taxon>Liliopsida</taxon>
        <taxon>Poales</taxon>
        <taxon>Poaceae</taxon>
        <taxon>BOP clade</taxon>
        <taxon>Oryzoideae</taxon>
        <taxon>Oryzeae</taxon>
        <taxon>Oryzinae</taxon>
        <taxon>Oryza</taxon>
    </lineage>
</organism>
<dbReference type="AlphaFoldDB" id="A0A0E0RCW0"/>
<feature type="region of interest" description="Disordered" evidence="1">
    <location>
        <begin position="17"/>
        <end position="43"/>
    </location>
</feature>
<sequence>MALNHAISALEARLMPSQHLRPAQHRSVVGRAPDRSGSATKCRMSAPRDMATFYKEAQYRWQG</sequence>
<keyword evidence="3" id="KW-1185">Reference proteome</keyword>
<dbReference type="EnsemblPlants" id="ORUFI12G01040.1">
    <property type="protein sequence ID" value="ORUFI12G01040.1"/>
    <property type="gene ID" value="ORUFI12G01040"/>
</dbReference>
<dbReference type="HOGENOM" id="CLU_2889668_0_0_1"/>
<reference evidence="2" key="2">
    <citation type="submission" date="2015-06" db="UniProtKB">
        <authorList>
            <consortium name="EnsemblPlants"/>
        </authorList>
    </citation>
    <scope>IDENTIFICATION</scope>
</reference>
<dbReference type="Proteomes" id="UP000008022">
    <property type="component" value="Unassembled WGS sequence"/>
</dbReference>
<evidence type="ECO:0000256" key="1">
    <source>
        <dbReference type="SAM" id="MobiDB-lite"/>
    </source>
</evidence>